<dbReference type="Proteomes" id="UP000054773">
    <property type="component" value="Unassembled WGS sequence"/>
</dbReference>
<keyword evidence="2" id="KW-1185">Reference proteome</keyword>
<sequence>EKHLDNITELSFIKENRDLNIHDMLKDKNSIDEKIEAIRKVFFAILDIYKIGHSTDLNRASVPDHVARAMLNLRNEFLTQVCNSDEDIKSKHLFTIDTKSILYFNLDTGFNKAEIKGENIPSAMDIFLKNMPNKKERRKFFSKFSTGDLRTSSVNFSPTVKESDIRRQIDQIELEFGYEKNSINDAFEQAEFMMRKMPGYLDKIEFYNLYKNPDGSIPILVRKEAEIEANSNNRKITDELAKKNDLPAYVYTEEGNLYYFDRWGSRDLLSEVPLTPKQREKVVEFLGLSGNNNKRKQNYITSAQAVELFNHNSWTADGSRKESLKILAFMLDFELDYLTVMYQRDKDKAIDFFNNSYYMIFKVVPIEILEETSLSKLSNTKKQLFFTLIKERSKLWKRYEKNSSSSPTPSFISTVFSIFSLSRKETNQGDENGILDYYKKVQSQPNTLPPSFVNFSLSIFNDTWVVYKKSNLDRINEKKSDWKINLSIHHEDIVKALAIIAKIALDNNLGSFKVMNERYAVKSQSSKTMKGREFVIFCSDSPNFDGDKFIQILSKIEEALKDARIRNSTDTPPRSNRKLGYYSSYTHDAWTNDVSGGGINADIPFEEGAEETGLIDEDPFVRYGYDDFNKSIRHIQPDENNAHGL</sequence>
<dbReference type="InterPro" id="IPR038498">
    <property type="entry name" value="OspF/SpvC_sf"/>
</dbReference>
<gene>
    <name evidence="1" type="ORF">Lery_1723</name>
</gene>
<evidence type="ECO:0000313" key="1">
    <source>
        <dbReference type="EMBL" id="KTC97370.1"/>
    </source>
</evidence>
<dbReference type="Gene3D" id="3.30.2430.10">
    <property type="entry name" value="phosphothreonine lyase"/>
    <property type="match status" value="1"/>
</dbReference>
<name>A0A0W0TPB5_LEGER</name>
<feature type="non-terminal residue" evidence="1">
    <location>
        <position position="1"/>
    </location>
</feature>
<organism evidence="1 2">
    <name type="scientific">Legionella erythra</name>
    <dbReference type="NCBI Taxonomy" id="448"/>
    <lineage>
        <taxon>Bacteria</taxon>
        <taxon>Pseudomonadati</taxon>
        <taxon>Pseudomonadota</taxon>
        <taxon>Gammaproteobacteria</taxon>
        <taxon>Legionellales</taxon>
        <taxon>Legionellaceae</taxon>
        <taxon>Legionella</taxon>
    </lineage>
</organism>
<dbReference type="EMBL" id="LNYA01000026">
    <property type="protein sequence ID" value="KTC97370.1"/>
    <property type="molecule type" value="Genomic_DNA"/>
</dbReference>
<dbReference type="AlphaFoldDB" id="A0A0W0TPB5"/>
<proteinExistence type="predicted"/>
<protein>
    <submittedName>
        <fullName evidence="1">Uncharacterized protein</fullName>
    </submittedName>
</protein>
<accession>A0A0W0TPB5</accession>
<evidence type="ECO:0000313" key="2">
    <source>
        <dbReference type="Proteomes" id="UP000054773"/>
    </source>
</evidence>
<dbReference type="PATRIC" id="fig|448.7.peg.1803"/>
<comment type="caution">
    <text evidence="1">The sequence shown here is derived from an EMBL/GenBank/DDBJ whole genome shotgun (WGS) entry which is preliminary data.</text>
</comment>
<reference evidence="1 2" key="1">
    <citation type="submission" date="2015-11" db="EMBL/GenBank/DDBJ databases">
        <title>Genomic analysis of 38 Legionella species identifies large and diverse effector repertoires.</title>
        <authorList>
            <person name="Burstein D."/>
            <person name="Amaro F."/>
            <person name="Zusman T."/>
            <person name="Lifshitz Z."/>
            <person name="Cohen O."/>
            <person name="Gilbert J.A."/>
            <person name="Pupko T."/>
            <person name="Shuman H.A."/>
            <person name="Segal G."/>
        </authorList>
    </citation>
    <scope>NUCLEOTIDE SEQUENCE [LARGE SCALE GENOMIC DNA]</scope>
    <source>
        <strain evidence="1 2">SE-32A-C8</strain>
    </source>
</reference>